<dbReference type="Gene3D" id="3.50.50.60">
    <property type="entry name" value="FAD/NAD(P)-binding domain"/>
    <property type="match status" value="1"/>
</dbReference>
<evidence type="ECO:0000256" key="1">
    <source>
        <dbReference type="ARBA" id="ARBA00007992"/>
    </source>
</evidence>
<reference evidence="4 5" key="1">
    <citation type="submission" date="2023-01" db="EMBL/GenBank/DDBJ databases">
        <title>Analysis of 21 Apiospora genomes using comparative genomics revels a genus with tremendous synthesis potential of carbohydrate active enzymes and secondary metabolites.</title>
        <authorList>
            <person name="Sorensen T."/>
        </authorList>
    </citation>
    <scope>NUCLEOTIDE SEQUENCE [LARGE SCALE GENOMIC DNA]</scope>
    <source>
        <strain evidence="4 5">CBS 83171</strain>
    </source>
</reference>
<gene>
    <name evidence="4" type="ORF">PG996_013028</name>
</gene>
<comment type="similarity">
    <text evidence="1">Belongs to the paxM FAD-dependent monooxygenase family.</text>
</comment>
<dbReference type="InterPro" id="IPR050493">
    <property type="entry name" value="FAD-dep_Monooxygenase_BioMet"/>
</dbReference>
<comment type="caution">
    <text evidence="4">The sequence shown here is derived from an EMBL/GenBank/DDBJ whole genome shotgun (WGS) entry which is preliminary data.</text>
</comment>
<organism evidence="4 5">
    <name type="scientific">Apiospora saccharicola</name>
    <dbReference type="NCBI Taxonomy" id="335842"/>
    <lineage>
        <taxon>Eukaryota</taxon>
        <taxon>Fungi</taxon>
        <taxon>Dikarya</taxon>
        <taxon>Ascomycota</taxon>
        <taxon>Pezizomycotina</taxon>
        <taxon>Sordariomycetes</taxon>
        <taxon>Xylariomycetidae</taxon>
        <taxon>Amphisphaeriales</taxon>
        <taxon>Apiosporaceae</taxon>
        <taxon>Apiospora</taxon>
    </lineage>
</organism>
<protein>
    <submittedName>
        <fullName evidence="4">FAD-dependent monooxygenase OpS4</fullName>
    </submittedName>
</protein>
<proteinExistence type="inferred from homology"/>
<evidence type="ECO:0000256" key="3">
    <source>
        <dbReference type="ARBA" id="ARBA00023033"/>
    </source>
</evidence>
<dbReference type="PANTHER" id="PTHR13789:SF309">
    <property type="entry name" value="PUTATIVE (AFU_ORTHOLOGUE AFUA_6G14510)-RELATED"/>
    <property type="match status" value="1"/>
</dbReference>
<dbReference type="PANTHER" id="PTHR13789">
    <property type="entry name" value="MONOOXYGENASE"/>
    <property type="match status" value="1"/>
</dbReference>
<accession>A0ABR1U4A1</accession>
<evidence type="ECO:0000313" key="4">
    <source>
        <dbReference type="EMBL" id="KAK8053727.1"/>
    </source>
</evidence>
<keyword evidence="2" id="KW-0560">Oxidoreductase</keyword>
<evidence type="ECO:0000313" key="5">
    <source>
        <dbReference type="Proteomes" id="UP001446871"/>
    </source>
</evidence>
<dbReference type="SUPFAM" id="SSF51905">
    <property type="entry name" value="FAD/NAD(P)-binding domain"/>
    <property type="match status" value="1"/>
</dbReference>
<name>A0ABR1U4A1_9PEZI</name>
<keyword evidence="5" id="KW-1185">Reference proteome</keyword>
<dbReference type="Proteomes" id="UP001446871">
    <property type="component" value="Unassembled WGS sequence"/>
</dbReference>
<dbReference type="GO" id="GO:0004497">
    <property type="term" value="F:monooxygenase activity"/>
    <property type="evidence" value="ECO:0007669"/>
    <property type="project" value="UniProtKB-KW"/>
</dbReference>
<sequence>MDPEGQDDATAWGPPVEIRVGCGVRGVREDGMGVVLESGKEVCGGLVIGADGIHSVVKSHVVGPEEGGKASFSGMAAFRFLLETDQLRADEDLADLGDNDTELDSLLSSFEETRKNRAARVQILSSVRAGLEGRVADRMEPYLDETVPKAPASHGERML</sequence>
<dbReference type="EMBL" id="JAQQWM010000008">
    <property type="protein sequence ID" value="KAK8053727.1"/>
    <property type="molecule type" value="Genomic_DNA"/>
</dbReference>
<keyword evidence="3 4" id="KW-0503">Monooxygenase</keyword>
<dbReference type="InterPro" id="IPR036188">
    <property type="entry name" value="FAD/NAD-bd_sf"/>
</dbReference>
<evidence type="ECO:0000256" key="2">
    <source>
        <dbReference type="ARBA" id="ARBA00023002"/>
    </source>
</evidence>